<evidence type="ECO:0000313" key="1">
    <source>
        <dbReference type="EMBL" id="OMO57602.1"/>
    </source>
</evidence>
<proteinExistence type="predicted"/>
<protein>
    <submittedName>
        <fullName evidence="1">Ribonuclease H protein</fullName>
    </submittedName>
</protein>
<dbReference type="AlphaFoldDB" id="A0A1R3GHQ1"/>
<sequence>MVTENTIEKVQRLLVSCEGGEDKLRRPYTQNGQYTVKTGYHLQKQAAEKKTKKRLSSSHQVDKMIWKAVWRLKVPEKVKSFLWRAYANTVATNQNLWKKKVKGVVWFGMDVSYKIDKQRISTLDEWLKAVMCYSKADSDEQTTVKIMVSLICWNIWKERCNVVYQKEKPKPDVVIRRKKKAIAECMSIWEEAK</sequence>
<organism evidence="1 2">
    <name type="scientific">Corchorus olitorius</name>
    <dbReference type="NCBI Taxonomy" id="93759"/>
    <lineage>
        <taxon>Eukaryota</taxon>
        <taxon>Viridiplantae</taxon>
        <taxon>Streptophyta</taxon>
        <taxon>Embryophyta</taxon>
        <taxon>Tracheophyta</taxon>
        <taxon>Spermatophyta</taxon>
        <taxon>Magnoliopsida</taxon>
        <taxon>eudicotyledons</taxon>
        <taxon>Gunneridae</taxon>
        <taxon>Pentapetalae</taxon>
        <taxon>rosids</taxon>
        <taxon>malvids</taxon>
        <taxon>Malvales</taxon>
        <taxon>Malvaceae</taxon>
        <taxon>Grewioideae</taxon>
        <taxon>Apeibeae</taxon>
        <taxon>Corchorus</taxon>
    </lineage>
</organism>
<reference evidence="2" key="1">
    <citation type="submission" date="2013-09" db="EMBL/GenBank/DDBJ databases">
        <title>Corchorus olitorius genome sequencing.</title>
        <authorList>
            <person name="Alam M."/>
            <person name="Haque M.S."/>
            <person name="Islam M.S."/>
            <person name="Emdad E.M."/>
            <person name="Islam M.M."/>
            <person name="Ahmed B."/>
            <person name="Halim A."/>
            <person name="Hossen Q.M.M."/>
            <person name="Hossain M.Z."/>
            <person name="Ahmed R."/>
            <person name="Khan M.M."/>
            <person name="Islam R."/>
            <person name="Rashid M.M."/>
            <person name="Khan S.A."/>
            <person name="Rahman M.S."/>
            <person name="Alam M."/>
            <person name="Yahiya A.S."/>
            <person name="Khan M.S."/>
            <person name="Azam M.S."/>
            <person name="Haque T."/>
            <person name="Lashkar M.Z.H."/>
            <person name="Akhand A.I."/>
            <person name="Morshed G."/>
            <person name="Roy S."/>
            <person name="Uddin K.S."/>
            <person name="Rabeya T."/>
            <person name="Hossain A.S."/>
            <person name="Chowdhury A."/>
            <person name="Snigdha A.R."/>
            <person name="Mortoza M.S."/>
            <person name="Matin S.A."/>
            <person name="Hoque S.M.E."/>
            <person name="Islam M.K."/>
            <person name="Roy D.K."/>
            <person name="Haider R."/>
            <person name="Moosa M.M."/>
            <person name="Elias S.M."/>
            <person name="Hasan A.M."/>
            <person name="Jahan S."/>
            <person name="Shafiuddin M."/>
            <person name="Mahmood N."/>
            <person name="Shommy N.S."/>
        </authorList>
    </citation>
    <scope>NUCLEOTIDE SEQUENCE [LARGE SCALE GENOMIC DNA]</scope>
    <source>
        <strain evidence="2">cv. O-4</strain>
    </source>
</reference>
<dbReference type="OrthoDB" id="1750560at2759"/>
<dbReference type="EMBL" id="AWUE01022518">
    <property type="protein sequence ID" value="OMO57602.1"/>
    <property type="molecule type" value="Genomic_DNA"/>
</dbReference>
<gene>
    <name evidence="1" type="ORF">COLO4_35244</name>
</gene>
<dbReference type="STRING" id="93759.A0A1R3GHQ1"/>
<accession>A0A1R3GHQ1</accession>
<name>A0A1R3GHQ1_9ROSI</name>
<evidence type="ECO:0000313" key="2">
    <source>
        <dbReference type="Proteomes" id="UP000187203"/>
    </source>
</evidence>
<comment type="caution">
    <text evidence="1">The sequence shown here is derived from an EMBL/GenBank/DDBJ whole genome shotgun (WGS) entry which is preliminary data.</text>
</comment>
<keyword evidence="2" id="KW-1185">Reference proteome</keyword>
<dbReference type="Proteomes" id="UP000187203">
    <property type="component" value="Unassembled WGS sequence"/>
</dbReference>